<dbReference type="Gene3D" id="2.60.40.2080">
    <property type="match status" value="1"/>
</dbReference>
<evidence type="ECO:0000256" key="2">
    <source>
        <dbReference type="SAM" id="MobiDB-lite"/>
    </source>
</evidence>
<organism evidence="3 4">
    <name type="scientific">Streptomyces thermolineatus</name>
    <dbReference type="NCBI Taxonomy" id="44033"/>
    <lineage>
        <taxon>Bacteria</taxon>
        <taxon>Bacillati</taxon>
        <taxon>Actinomycetota</taxon>
        <taxon>Actinomycetes</taxon>
        <taxon>Kitasatosporales</taxon>
        <taxon>Streptomycetaceae</taxon>
        <taxon>Streptomyces</taxon>
    </lineage>
</organism>
<evidence type="ECO:0000256" key="1">
    <source>
        <dbReference type="SAM" id="Coils"/>
    </source>
</evidence>
<feature type="coiled-coil region" evidence="1">
    <location>
        <begin position="12"/>
        <end position="39"/>
    </location>
</feature>
<dbReference type="Proteomes" id="UP001501358">
    <property type="component" value="Unassembled WGS sequence"/>
</dbReference>
<keyword evidence="1" id="KW-0175">Coiled coil</keyword>
<feature type="compositionally biased region" description="Polar residues" evidence="2">
    <location>
        <begin position="368"/>
        <end position="389"/>
    </location>
</feature>
<comment type="caution">
    <text evidence="3">The sequence shown here is derived from an EMBL/GenBank/DDBJ whole genome shotgun (WGS) entry which is preliminary data.</text>
</comment>
<dbReference type="SUPFAM" id="SSF141086">
    <property type="entry name" value="Agglutinin HPA-like"/>
    <property type="match status" value="1"/>
</dbReference>
<keyword evidence="4" id="KW-1185">Reference proteome</keyword>
<protein>
    <submittedName>
        <fullName evidence="3">Uncharacterized protein</fullName>
    </submittedName>
</protein>
<accession>A0ABP6A367</accession>
<reference evidence="4" key="1">
    <citation type="journal article" date="2019" name="Int. J. Syst. Evol. Microbiol.">
        <title>The Global Catalogue of Microorganisms (GCM) 10K type strain sequencing project: providing services to taxonomists for standard genome sequencing and annotation.</title>
        <authorList>
            <consortium name="The Broad Institute Genomics Platform"/>
            <consortium name="The Broad Institute Genome Sequencing Center for Infectious Disease"/>
            <person name="Wu L."/>
            <person name="Ma J."/>
        </authorList>
    </citation>
    <scope>NUCLEOTIDE SEQUENCE [LARGE SCALE GENOMIC DNA]</scope>
    <source>
        <strain evidence="4">JCM 6307</strain>
    </source>
</reference>
<dbReference type="EMBL" id="BAAATA010000049">
    <property type="protein sequence ID" value="GAA2509870.1"/>
    <property type="molecule type" value="Genomic_DNA"/>
</dbReference>
<dbReference type="RefSeq" id="WP_344385983.1">
    <property type="nucleotide sequence ID" value="NZ_BAAATA010000049.1"/>
</dbReference>
<proteinExistence type="predicted"/>
<name>A0ABP6A367_9ACTN</name>
<gene>
    <name evidence="3" type="ORF">GCM10010406_52880</name>
</gene>
<dbReference type="InterPro" id="IPR037221">
    <property type="entry name" value="H-type_lectin_dom_sf"/>
</dbReference>
<sequence length="461" mass="48056">MPSPRKKLPPDAATLAKRIAALEEQLKELRAAKRLSHAAITNGRLTVVDAAGQEVWQLGLRDDGTYGASLTGTALEVYDSGGSLRAIVGEQPDGSAGVTVTNGPTPPTPTDPVVEPALAALAVTWDGAFTDAEVAPLDWSRVEVHIGPAEDFEAGQDTLRATIETPQGGTATISLPYTQHWVRLRSRSTAGTPGPVTAAVAGTPRQAGAGDITADAINGRVITGATVQTAETGARIVLGGNRLDIYDSLGELIASIPPDGSSYGGGFWTRGFQFPNSIYSMLAGGELHFNTTDRLASSDGVAQWTYYPTNRQTALYLASGAPISSYRPAWLELLSQADDRARPTARITDGSTGACDLSVSGDVTVSGRATVNGPISSDNIRAQRSQTPAPGTGGGTTTVDVVFSNPMSGTPRVVISPDTSVDPAAVQVRGYVDNISASGFTIRCYRSTNSATNWNWVAISD</sequence>
<evidence type="ECO:0000313" key="4">
    <source>
        <dbReference type="Proteomes" id="UP001501358"/>
    </source>
</evidence>
<feature type="region of interest" description="Disordered" evidence="2">
    <location>
        <begin position="368"/>
        <end position="397"/>
    </location>
</feature>
<evidence type="ECO:0000313" key="3">
    <source>
        <dbReference type="EMBL" id="GAA2509870.1"/>
    </source>
</evidence>